<feature type="chain" id="PRO_5034276020" description="Transmembrane protein" evidence="3">
    <location>
        <begin position="31"/>
        <end position="397"/>
    </location>
</feature>
<dbReference type="Proteomes" id="UP000250043">
    <property type="component" value="Unassembled WGS sequence"/>
</dbReference>
<evidence type="ECO:0008006" key="6">
    <source>
        <dbReference type="Google" id="ProtNLM"/>
    </source>
</evidence>
<feature type="compositionally biased region" description="Low complexity" evidence="1">
    <location>
        <begin position="32"/>
        <end position="98"/>
    </location>
</feature>
<feature type="signal peptide" evidence="3">
    <location>
        <begin position="1"/>
        <end position="30"/>
    </location>
</feature>
<protein>
    <recommendedName>
        <fullName evidence="6">Transmembrane protein</fullName>
    </recommendedName>
</protein>
<evidence type="ECO:0000256" key="2">
    <source>
        <dbReference type="SAM" id="Phobius"/>
    </source>
</evidence>
<evidence type="ECO:0000313" key="5">
    <source>
        <dbReference type="Proteomes" id="UP000250043"/>
    </source>
</evidence>
<dbReference type="AlphaFoldDB" id="A0A8E2DNY9"/>
<keyword evidence="2" id="KW-0812">Transmembrane</keyword>
<feature type="transmembrane region" description="Helical" evidence="2">
    <location>
        <begin position="221"/>
        <end position="244"/>
    </location>
</feature>
<feature type="compositionally biased region" description="Low complexity" evidence="1">
    <location>
        <begin position="106"/>
        <end position="153"/>
    </location>
</feature>
<dbReference type="OrthoDB" id="3258719at2759"/>
<evidence type="ECO:0000256" key="1">
    <source>
        <dbReference type="SAM" id="MobiDB-lite"/>
    </source>
</evidence>
<reference evidence="4 5" key="1">
    <citation type="submission" date="2016-07" db="EMBL/GenBank/DDBJ databases">
        <title>Draft genome of the white-rot fungus Obba rivulosa 3A-2.</title>
        <authorList>
            <consortium name="DOE Joint Genome Institute"/>
            <person name="Miettinen O."/>
            <person name="Riley R."/>
            <person name="Acob R."/>
            <person name="Barry K."/>
            <person name="Cullen D."/>
            <person name="De Vries R."/>
            <person name="Hainaut M."/>
            <person name="Hatakka A."/>
            <person name="Henrissat B."/>
            <person name="Hilden K."/>
            <person name="Kuo R."/>
            <person name="Labutti K."/>
            <person name="Lipzen A."/>
            <person name="Makela M.R."/>
            <person name="Sandor L."/>
            <person name="Spatafora J.W."/>
            <person name="Grigoriev I.V."/>
            <person name="Hibbett D.S."/>
        </authorList>
    </citation>
    <scope>NUCLEOTIDE SEQUENCE [LARGE SCALE GENOMIC DNA]</scope>
    <source>
        <strain evidence="4 5">3A-2</strain>
    </source>
</reference>
<keyword evidence="2" id="KW-0472">Membrane</keyword>
<name>A0A8E2DNY9_9APHY</name>
<feature type="compositionally biased region" description="Low complexity" evidence="1">
    <location>
        <begin position="197"/>
        <end position="212"/>
    </location>
</feature>
<organism evidence="4 5">
    <name type="scientific">Obba rivulosa</name>
    <dbReference type="NCBI Taxonomy" id="1052685"/>
    <lineage>
        <taxon>Eukaryota</taxon>
        <taxon>Fungi</taxon>
        <taxon>Dikarya</taxon>
        <taxon>Basidiomycota</taxon>
        <taxon>Agaricomycotina</taxon>
        <taxon>Agaricomycetes</taxon>
        <taxon>Polyporales</taxon>
        <taxon>Gelatoporiaceae</taxon>
        <taxon>Obba</taxon>
    </lineage>
</organism>
<gene>
    <name evidence="4" type="ORF">OBBRIDRAFT_791536</name>
</gene>
<dbReference type="EMBL" id="KV722373">
    <property type="protein sequence ID" value="OCH92158.1"/>
    <property type="molecule type" value="Genomic_DNA"/>
</dbReference>
<sequence length="397" mass="39920">MRCYPLYAARALTLFTLVVLCSHSFILVRAETSPSSSVSPASTLPSSSVSPSTSSLSAPVSTGDSKGSSSSAPGSSANSSVPSPSGSPSSSGTGSSAVPPSPSPSSSPVNSSSSLSPTPSSSSSSAASVSLSSASSSSSSSSSPSSLPSSVSSFKPAPSLVTNGHFGPSTTSLTVPATEPIGSPNSQPISSSTPGFSAGAAVSTSATSSDSSKSFFDNKGAIAGTFTVVALLGAGAIAAITMYVMRRRHRLNDEEEEAYFEKLSEPGEYGNNSSFFGGNPSAAEVATSVAPDQAARFGTADSAGSLDDPQVYPMDYPPGTALARAATQRGPYQYTGQFGTGADYGYPAQPPALRAHPFADPINVQRQGVAPPVTYWGNEDVTHAPEEQDMVYTGVAQ</sequence>
<feature type="region of interest" description="Disordered" evidence="1">
    <location>
        <begin position="32"/>
        <end position="212"/>
    </location>
</feature>
<keyword evidence="2" id="KW-1133">Transmembrane helix</keyword>
<evidence type="ECO:0000313" key="4">
    <source>
        <dbReference type="EMBL" id="OCH92158.1"/>
    </source>
</evidence>
<evidence type="ECO:0000256" key="3">
    <source>
        <dbReference type="SAM" id="SignalP"/>
    </source>
</evidence>
<keyword evidence="3" id="KW-0732">Signal</keyword>
<proteinExistence type="predicted"/>
<feature type="compositionally biased region" description="Polar residues" evidence="1">
    <location>
        <begin position="183"/>
        <end position="195"/>
    </location>
</feature>
<accession>A0A8E2DNY9</accession>
<keyword evidence="5" id="KW-1185">Reference proteome</keyword>